<dbReference type="Gene3D" id="2.30.38.10">
    <property type="entry name" value="Luciferase, Domain 3"/>
    <property type="match status" value="1"/>
</dbReference>
<dbReference type="PROSITE" id="PS00455">
    <property type="entry name" value="AMP_BINDING"/>
    <property type="match status" value="1"/>
</dbReference>
<dbReference type="CDD" id="cd12117">
    <property type="entry name" value="A_NRPS_Srf_like"/>
    <property type="match status" value="1"/>
</dbReference>
<feature type="domain" description="Carrier" evidence="5">
    <location>
        <begin position="502"/>
        <end position="577"/>
    </location>
</feature>
<accession>A0ABN2TSP7</accession>
<keyword evidence="2" id="KW-0596">Phosphopantetheine</keyword>
<protein>
    <recommendedName>
        <fullName evidence="5">Carrier domain-containing protein</fullName>
    </recommendedName>
</protein>
<dbReference type="Pfam" id="PF00501">
    <property type="entry name" value="AMP-binding"/>
    <property type="match status" value="2"/>
</dbReference>
<dbReference type="InterPro" id="IPR025110">
    <property type="entry name" value="AMP-bd_C"/>
</dbReference>
<evidence type="ECO:0000313" key="7">
    <source>
        <dbReference type="Proteomes" id="UP001500751"/>
    </source>
</evidence>
<dbReference type="InterPro" id="IPR023213">
    <property type="entry name" value="CAT-like_dom_sf"/>
</dbReference>
<name>A0ABN2TSP7_9ACTN</name>
<organism evidence="6 7">
    <name type="scientific">Catenulispora yoronensis</name>
    <dbReference type="NCBI Taxonomy" id="450799"/>
    <lineage>
        <taxon>Bacteria</taxon>
        <taxon>Bacillati</taxon>
        <taxon>Actinomycetota</taxon>
        <taxon>Actinomycetes</taxon>
        <taxon>Catenulisporales</taxon>
        <taxon>Catenulisporaceae</taxon>
        <taxon>Catenulispora</taxon>
    </lineage>
</organism>
<dbReference type="RefSeq" id="WP_344664565.1">
    <property type="nucleotide sequence ID" value="NZ_BAAAQN010000005.1"/>
</dbReference>
<comment type="caution">
    <text evidence="6">The sequence shown here is derived from an EMBL/GenBank/DDBJ whole genome shotgun (WGS) entry which is preliminary data.</text>
</comment>
<proteinExistence type="predicted"/>
<dbReference type="Gene3D" id="3.40.50.980">
    <property type="match status" value="2"/>
</dbReference>
<dbReference type="Proteomes" id="UP001500751">
    <property type="component" value="Unassembled WGS sequence"/>
</dbReference>
<dbReference type="Gene3D" id="3.30.559.30">
    <property type="entry name" value="Nonribosomal peptide synthetase, condensation domain"/>
    <property type="match status" value="1"/>
</dbReference>
<dbReference type="InterPro" id="IPR001242">
    <property type="entry name" value="Condensation_dom"/>
</dbReference>
<dbReference type="InterPro" id="IPR042099">
    <property type="entry name" value="ANL_N_sf"/>
</dbReference>
<dbReference type="InterPro" id="IPR000873">
    <property type="entry name" value="AMP-dep_synth/lig_dom"/>
</dbReference>
<dbReference type="PANTHER" id="PTHR45527:SF1">
    <property type="entry name" value="FATTY ACID SYNTHASE"/>
    <property type="match status" value="1"/>
</dbReference>
<feature type="region of interest" description="Disordered" evidence="4">
    <location>
        <begin position="578"/>
        <end position="635"/>
    </location>
</feature>
<evidence type="ECO:0000256" key="4">
    <source>
        <dbReference type="SAM" id="MobiDB-lite"/>
    </source>
</evidence>
<dbReference type="SUPFAM" id="SSF52777">
    <property type="entry name" value="CoA-dependent acyltransferases"/>
    <property type="match status" value="2"/>
</dbReference>
<dbReference type="Pfam" id="PF13193">
    <property type="entry name" value="AMP-binding_C"/>
    <property type="match status" value="2"/>
</dbReference>
<keyword evidence="7" id="KW-1185">Reference proteome</keyword>
<dbReference type="EMBL" id="BAAAQN010000005">
    <property type="protein sequence ID" value="GAA2018212.1"/>
    <property type="molecule type" value="Genomic_DNA"/>
</dbReference>
<dbReference type="InterPro" id="IPR006162">
    <property type="entry name" value="Ppantetheine_attach_site"/>
</dbReference>
<dbReference type="Gene3D" id="3.30.300.30">
    <property type="match status" value="2"/>
</dbReference>
<dbReference type="Pfam" id="PF00668">
    <property type="entry name" value="Condensation"/>
    <property type="match status" value="1"/>
</dbReference>
<dbReference type="SMART" id="SM00823">
    <property type="entry name" value="PKS_PP"/>
    <property type="match status" value="1"/>
</dbReference>
<dbReference type="PROSITE" id="PS50075">
    <property type="entry name" value="CARRIER"/>
    <property type="match status" value="1"/>
</dbReference>
<dbReference type="PANTHER" id="PTHR45527">
    <property type="entry name" value="NONRIBOSOMAL PEPTIDE SYNTHETASE"/>
    <property type="match status" value="1"/>
</dbReference>
<evidence type="ECO:0000313" key="6">
    <source>
        <dbReference type="EMBL" id="GAA2018212.1"/>
    </source>
</evidence>
<sequence length="1559" mass="165498">MSTDSGGLHDLFRRQAAARPEATALVHAGEHLSYADLDERADRLARGLTARGVPPGRTVGVCLERGIDLVVAVLGVLKAGCAYTMLDPAFPDRRLAGVVAAADAAVVLTQGRDLPRAVPFQEVAGYDGAPDPVRDPGREPVRTRAADPACVMFTSGSTGAPKGILTSHAALAATLVGQDYAEFGPDEVWLQCSPVSWDAFALELFGPLLSGGVCVLQSGGSPEPEEIAALVVAHAVTTVYVSASLLNFLLDEHPAMFAGLRQVLTGGERASLTHIDRLLREHPGVRVVNGYSPAENTIFTCCHTITPHDVATASIPVGRVIAHKTGYVLDDKLCPVTPGTAGELYMAGSGLAYGYVGAPGQTAERFVPDPFGAPGQRMYRTGDLVRERADGALEFLGRADQQIKVRGFRVEPAEIEAVLTGHPAVAQAVVVPFGQGAATRLIAYVVGDVDEARLRAYVDQRLPAHLVPARFLTLPALPRTATGKLDRAALPAPERGVPSGRAAATPDEELVCELFGEVLGLSQVRPEENFFALGGDSLAAARVVGRLGKRVGVRLTARTLFDAPTAALLAVEVERARRAAGSEGSGGRSLRSASVRHPGQPRQSGQPGQPGQPGEPGQRSTDGIEKPAQHRPAPLSPLQRPLWIIDRLQPGTAEYMIPIALRIRGPLRLPALVAALTAVVDRHEPLRTRIVEDDDGEPVLLVDPAGPVLPPVSDIAEAQIQRFVREQAEQGVDLAKEPPLRVALGRVAPDDHVLMLSLHHIAADDWSVSLLAAELAHFYGEAVEAAPTDQRGDTLAELPVTFSDVALWQREQGEQLDAAVKYWRERLAGMPTIVELPADHPRPARRDVRGARREFTVSAELVARATAFGRERGATAFMVLLAAFTVLVQRCTGMSDFGVGTPVAGRDHPDTEPLIGLFVNTVVLRADLAGRPDFDTVVARTRETVLDALQHPELPLDRVVEAVRPVRGAAHNPLVQLDFALRTARTSSWPLPGLAVERLPAATGTSKFDLLVDLEERPDGSLAGVAEYATALFDADTVDRLVRHYLTVVEQALRRPDLPVDRLPLLTATERDRLAEALTGADPGVGTVVALPKLLARQCERQPDAIALDDGRRQLTYRDLDTASARIAGHLAVSAGPEARIAIHLPHGIDAVVAALGVLRAGQVVVLCQAGQSAEHLAEILAATSPDVVISVDAAASANHHAALAELPVLTWEQLSSPAAPRPGHTIHPDNAAYIVFTAGATGPPKPVQLTHANIAGLVAATDHHPDQAHLLAAPPESAPAVLHLWAALASGARVVLHPQDATSAWLTGGRLPAALEPGPEALDNLRTLVVGAEPGSPAHTRALISRDVLVDHVYGTAEAAGLAVRRRAGQHTDDGRILGRPVPGVRLYVLDDGLAHAPVGVPGELMIAGVGLARGYLDRPGLTAQSFLADPFVPSARMFRTGDLARVRADGEIEFLGRRDERVAVRGLPASPARTEDRLYAHPDVAQAIVVAREQPGGDRRLTAYVVGRRSARLDPAVLRRFCLAVLPPHQVPSDIVVLARLPLGRHGTVDRDALPNP</sequence>
<feature type="compositionally biased region" description="Low complexity" evidence="4">
    <location>
        <begin position="588"/>
        <end position="609"/>
    </location>
</feature>
<dbReference type="InterPro" id="IPR020806">
    <property type="entry name" value="PKS_PP-bd"/>
</dbReference>
<evidence type="ECO:0000256" key="2">
    <source>
        <dbReference type="ARBA" id="ARBA00022450"/>
    </source>
</evidence>
<dbReference type="InterPro" id="IPR029058">
    <property type="entry name" value="AB_hydrolase_fold"/>
</dbReference>
<evidence type="ECO:0000256" key="3">
    <source>
        <dbReference type="ARBA" id="ARBA00022553"/>
    </source>
</evidence>
<dbReference type="InterPro" id="IPR045851">
    <property type="entry name" value="AMP-bd_C_sf"/>
</dbReference>
<dbReference type="InterPro" id="IPR020845">
    <property type="entry name" value="AMP-binding_CS"/>
</dbReference>
<gene>
    <name evidence="6" type="ORF">GCM10009839_12900</name>
</gene>
<dbReference type="NCBIfam" id="TIGR01733">
    <property type="entry name" value="AA-adenyl-dom"/>
    <property type="match status" value="1"/>
</dbReference>
<keyword evidence="3" id="KW-0597">Phosphoprotein</keyword>
<dbReference type="InterPro" id="IPR036736">
    <property type="entry name" value="ACP-like_sf"/>
</dbReference>
<dbReference type="CDD" id="cd19531">
    <property type="entry name" value="LCL_NRPS-like"/>
    <property type="match status" value="1"/>
</dbReference>
<dbReference type="InterPro" id="IPR010071">
    <property type="entry name" value="AA_adenyl_dom"/>
</dbReference>
<dbReference type="SUPFAM" id="SSF56801">
    <property type="entry name" value="Acetyl-CoA synthetase-like"/>
    <property type="match status" value="2"/>
</dbReference>
<dbReference type="Gene3D" id="3.40.50.12780">
    <property type="entry name" value="N-terminal domain of ligase-like"/>
    <property type="match status" value="1"/>
</dbReference>
<dbReference type="Pfam" id="PF00550">
    <property type="entry name" value="PP-binding"/>
    <property type="match status" value="1"/>
</dbReference>
<evidence type="ECO:0000256" key="1">
    <source>
        <dbReference type="ARBA" id="ARBA00001957"/>
    </source>
</evidence>
<comment type="cofactor">
    <cofactor evidence="1">
        <name>pantetheine 4'-phosphate</name>
        <dbReference type="ChEBI" id="CHEBI:47942"/>
    </cofactor>
</comment>
<evidence type="ECO:0000259" key="5">
    <source>
        <dbReference type="PROSITE" id="PS50075"/>
    </source>
</evidence>
<reference evidence="6 7" key="1">
    <citation type="journal article" date="2019" name="Int. J. Syst. Evol. Microbiol.">
        <title>The Global Catalogue of Microorganisms (GCM) 10K type strain sequencing project: providing services to taxonomists for standard genome sequencing and annotation.</title>
        <authorList>
            <consortium name="The Broad Institute Genomics Platform"/>
            <consortium name="The Broad Institute Genome Sequencing Center for Infectious Disease"/>
            <person name="Wu L."/>
            <person name="Ma J."/>
        </authorList>
    </citation>
    <scope>NUCLEOTIDE SEQUENCE [LARGE SCALE GENOMIC DNA]</scope>
    <source>
        <strain evidence="6 7">JCM 16014</strain>
    </source>
</reference>
<dbReference type="PROSITE" id="PS00012">
    <property type="entry name" value="PHOSPHOPANTETHEINE"/>
    <property type="match status" value="1"/>
</dbReference>
<dbReference type="InterPro" id="IPR009081">
    <property type="entry name" value="PP-bd_ACP"/>
</dbReference>
<dbReference type="Gene3D" id="3.30.559.10">
    <property type="entry name" value="Chloramphenicol acetyltransferase-like domain"/>
    <property type="match status" value="1"/>
</dbReference>
<dbReference type="Gene3D" id="3.40.50.1820">
    <property type="entry name" value="alpha/beta hydrolase"/>
    <property type="match status" value="1"/>
</dbReference>
<dbReference type="SUPFAM" id="SSF47336">
    <property type="entry name" value="ACP-like"/>
    <property type="match status" value="1"/>
</dbReference>